<reference evidence="1" key="1">
    <citation type="submission" date="2023-11" db="EMBL/GenBank/DDBJ databases">
        <title>Gracilibacillus pellucida a moderately halophilic bacterium isolated from saline soil in Xinjiang province.</title>
        <authorList>
            <person name="Zhang Z."/>
            <person name="Tan F."/>
            <person name="Wang Y."/>
            <person name="Xia M."/>
        </authorList>
    </citation>
    <scope>NUCLEOTIDE SEQUENCE</scope>
    <source>
        <strain evidence="1">S3-1-1</strain>
    </source>
</reference>
<proteinExistence type="predicted"/>
<protein>
    <submittedName>
        <fullName evidence="1">Sulfatase-like hydrolase/transferase</fullName>
    </submittedName>
</protein>
<organism evidence="1 2">
    <name type="scientific">Gracilibacillus pellucidus</name>
    <dbReference type="NCBI Taxonomy" id="3095368"/>
    <lineage>
        <taxon>Bacteria</taxon>
        <taxon>Bacillati</taxon>
        <taxon>Bacillota</taxon>
        <taxon>Bacilli</taxon>
        <taxon>Bacillales</taxon>
        <taxon>Bacillaceae</taxon>
        <taxon>Gracilibacillus</taxon>
    </lineage>
</organism>
<evidence type="ECO:0000313" key="2">
    <source>
        <dbReference type="Proteomes" id="UP001277972"/>
    </source>
</evidence>
<gene>
    <name evidence="1" type="ORF">SH601_15020</name>
</gene>
<dbReference type="Proteomes" id="UP001277972">
    <property type="component" value="Unassembled WGS sequence"/>
</dbReference>
<dbReference type="EMBL" id="JAWZSR010000010">
    <property type="protein sequence ID" value="MDX8047280.1"/>
    <property type="molecule type" value="Genomic_DNA"/>
</dbReference>
<keyword evidence="2" id="KW-1185">Reference proteome</keyword>
<comment type="caution">
    <text evidence="1">The sequence shown here is derived from an EMBL/GenBank/DDBJ whole genome shotgun (WGS) entry which is preliminary data.</text>
</comment>
<accession>A0ACC6M8I2</accession>
<evidence type="ECO:0000313" key="1">
    <source>
        <dbReference type="EMBL" id="MDX8047280.1"/>
    </source>
</evidence>
<sequence length="492" mass="57098">MKKKQPHIIIFNPDQWRGDVMGHLGNEAAVTPNLDELVKNEAVSFEKAFCQNPVCTPSRCSFMSGWYPHVKGNRTIFHMMQEDDPVLLRTLKQNGYFVWWGGKNDLIPQDANFDDYCDVKYTPPQDGSKKMGVFDDEWRGEPEQPGYYSFYAGKVEESHGLEGYVNHDWDFINGAIEQIKNAPDDKPMCIYLPLMYPHPPYAVEEPWFSMIDREKLPDRVKPPKDFQGKPSMLKGIAEIQNLENLSEEQWDELRATYYAMCARVDHQFGLVMDALKDAGIYDDTAVFFFSDHGDYTGDFNIAEKNQNTFEDSLTRVPFIVKPPSYLDMKPGRREALVELIDFPATVEDMLNIEPEHTHFGRSLLPLLAEEDLEHREAVFSEGGRLKGETHCMELEATDQQKPGALYYPRLKLQRSEGPEHTKAIMCRTKRYKYVRRLYEEDELYDLQADPNEVHNRINDPDVSDILLDLKERMLTFQLETSDVVRHKPDLRF</sequence>
<name>A0ACC6M8I2_9BACI</name>